<feature type="non-terminal residue" evidence="4">
    <location>
        <position position="1"/>
    </location>
</feature>
<keyword evidence="2" id="KW-0472">Membrane</keyword>
<proteinExistence type="predicted"/>
<dbReference type="EMBL" id="GEEE01009371">
    <property type="protein sequence ID" value="JAP53854.1"/>
    <property type="molecule type" value="Transcribed_RNA"/>
</dbReference>
<evidence type="ECO:0000259" key="3">
    <source>
        <dbReference type="PROSITE" id="PS50240"/>
    </source>
</evidence>
<evidence type="ECO:0000313" key="4">
    <source>
        <dbReference type="EMBL" id="JAP59574.1"/>
    </source>
</evidence>
<name>A0A0V0J1L2_SCHSO</name>
<evidence type="ECO:0000256" key="2">
    <source>
        <dbReference type="SAM" id="Phobius"/>
    </source>
</evidence>
<gene>
    <name evidence="4" type="primary">PLMN</name>
    <name evidence="4" type="ORF">TR104669</name>
</gene>
<reference evidence="4" key="1">
    <citation type="submission" date="2016-01" db="EMBL/GenBank/DDBJ databases">
        <title>Reference transcriptome for the parasite Schistocephalus solidus: insights into the molecular evolution of parasitism.</title>
        <authorList>
            <person name="Hebert F.O."/>
            <person name="Grambauer S."/>
            <person name="Barber I."/>
            <person name="Landry C.R."/>
            <person name="Aubin-Horth N."/>
        </authorList>
    </citation>
    <scope>NUCLEOTIDE SEQUENCE</scope>
</reference>
<dbReference type="InterPro" id="IPR009003">
    <property type="entry name" value="Peptidase_S1_PA"/>
</dbReference>
<dbReference type="PANTHER" id="PTHR24252:SF7">
    <property type="entry name" value="HYALIN"/>
    <property type="match status" value="1"/>
</dbReference>
<dbReference type="PROSITE" id="PS00134">
    <property type="entry name" value="TRYPSIN_HIS"/>
    <property type="match status" value="1"/>
</dbReference>
<dbReference type="AlphaFoldDB" id="A0A0V0J1L2"/>
<dbReference type="SUPFAM" id="SSF50494">
    <property type="entry name" value="Trypsin-like serine proteases"/>
    <property type="match status" value="1"/>
</dbReference>
<dbReference type="PANTHER" id="PTHR24252">
    <property type="entry name" value="ACROSIN-RELATED"/>
    <property type="match status" value="1"/>
</dbReference>
<dbReference type="EMBL" id="GEEE01003651">
    <property type="protein sequence ID" value="JAP59574.1"/>
    <property type="molecule type" value="Transcribed_RNA"/>
</dbReference>
<dbReference type="GO" id="GO:0006508">
    <property type="term" value="P:proteolysis"/>
    <property type="evidence" value="ECO:0007669"/>
    <property type="project" value="InterPro"/>
</dbReference>
<sequence>KGQEVRYIGWRQICLHYCRVVRDINLTMNIFIAAGAYCVVLCLIARAVEIESGFPTACGNPSVEWEYNPTAERMKVRAKPGTWPWNIGLWSSFVGSYPYCGGTLISPSLILTAAHCLQNHFGCKKFPVGIEFQMLGAAHTELYALVGVTDFTKCDDSMQLLTVQRAIIHPKYNIDDTLGSVDLAILKIGIQLRTNDAVQPICFPSSRIHVSRGSSCYFVGWGDIYTTWSKGNLVTPKKLREAQVQIEYDKYCMDEFPFFNNDHHSCIRTEGTCTLESMLWGQRWWTILPIRRQRLLVLVRSDIQFTA</sequence>
<dbReference type="InterPro" id="IPR001254">
    <property type="entry name" value="Trypsin_dom"/>
</dbReference>
<evidence type="ECO:0000256" key="1">
    <source>
        <dbReference type="ARBA" id="ARBA00023157"/>
    </source>
</evidence>
<accession>A0A0V0J1L2</accession>
<feature type="transmembrane region" description="Helical" evidence="2">
    <location>
        <begin position="26"/>
        <end position="48"/>
    </location>
</feature>
<keyword evidence="1" id="KW-1015">Disulfide bond</keyword>
<feature type="domain" description="Peptidase S1" evidence="3">
    <location>
        <begin position="50"/>
        <end position="307"/>
    </location>
</feature>
<dbReference type="GO" id="GO:0004252">
    <property type="term" value="F:serine-type endopeptidase activity"/>
    <property type="evidence" value="ECO:0007669"/>
    <property type="project" value="InterPro"/>
</dbReference>
<dbReference type="Gene3D" id="2.40.10.10">
    <property type="entry name" value="Trypsin-like serine proteases"/>
    <property type="match status" value="1"/>
</dbReference>
<organism evidence="4">
    <name type="scientific">Schistocephalus solidus</name>
    <name type="common">Tapeworm</name>
    <dbReference type="NCBI Taxonomy" id="70667"/>
    <lineage>
        <taxon>Eukaryota</taxon>
        <taxon>Metazoa</taxon>
        <taxon>Spiralia</taxon>
        <taxon>Lophotrochozoa</taxon>
        <taxon>Platyhelminthes</taxon>
        <taxon>Cestoda</taxon>
        <taxon>Eucestoda</taxon>
        <taxon>Diphyllobothriidea</taxon>
        <taxon>Diphyllobothriidae</taxon>
        <taxon>Schistocephalus</taxon>
    </lineage>
</organism>
<dbReference type="Pfam" id="PF00089">
    <property type="entry name" value="Trypsin"/>
    <property type="match status" value="1"/>
</dbReference>
<dbReference type="InterPro" id="IPR043504">
    <property type="entry name" value="Peptidase_S1_PA_chymotrypsin"/>
</dbReference>
<dbReference type="PROSITE" id="PS50240">
    <property type="entry name" value="TRYPSIN_DOM"/>
    <property type="match status" value="1"/>
</dbReference>
<dbReference type="SMART" id="SM00020">
    <property type="entry name" value="Tryp_SPc"/>
    <property type="match status" value="1"/>
</dbReference>
<protein>
    <submittedName>
        <fullName evidence="4">Plasminogen</fullName>
    </submittedName>
</protein>
<keyword evidence="2" id="KW-0812">Transmembrane</keyword>
<dbReference type="InterPro" id="IPR018114">
    <property type="entry name" value="TRYPSIN_HIS"/>
</dbReference>
<keyword evidence="2" id="KW-1133">Transmembrane helix</keyword>